<comment type="caution">
    <text evidence="1">The sequence shown here is derived from an EMBL/GenBank/DDBJ whole genome shotgun (WGS) entry which is preliminary data.</text>
</comment>
<proteinExistence type="predicted"/>
<name>A0A4C1UXR5_EUMVA</name>
<protein>
    <submittedName>
        <fullName evidence="1">Uncharacterized protein</fullName>
    </submittedName>
</protein>
<keyword evidence="2" id="KW-1185">Reference proteome</keyword>
<dbReference type="AlphaFoldDB" id="A0A4C1UXR5"/>
<reference evidence="1 2" key="1">
    <citation type="journal article" date="2019" name="Commun. Biol.">
        <title>The bagworm genome reveals a unique fibroin gene that provides high tensile strength.</title>
        <authorList>
            <person name="Kono N."/>
            <person name="Nakamura H."/>
            <person name="Ohtoshi R."/>
            <person name="Tomita M."/>
            <person name="Numata K."/>
            <person name="Arakawa K."/>
        </authorList>
    </citation>
    <scope>NUCLEOTIDE SEQUENCE [LARGE SCALE GENOMIC DNA]</scope>
</reference>
<dbReference type="OrthoDB" id="6764815at2759"/>
<organism evidence="1 2">
    <name type="scientific">Eumeta variegata</name>
    <name type="common">Bagworm moth</name>
    <name type="synonym">Eumeta japonica</name>
    <dbReference type="NCBI Taxonomy" id="151549"/>
    <lineage>
        <taxon>Eukaryota</taxon>
        <taxon>Metazoa</taxon>
        <taxon>Ecdysozoa</taxon>
        <taxon>Arthropoda</taxon>
        <taxon>Hexapoda</taxon>
        <taxon>Insecta</taxon>
        <taxon>Pterygota</taxon>
        <taxon>Neoptera</taxon>
        <taxon>Endopterygota</taxon>
        <taxon>Lepidoptera</taxon>
        <taxon>Glossata</taxon>
        <taxon>Ditrysia</taxon>
        <taxon>Tineoidea</taxon>
        <taxon>Psychidae</taxon>
        <taxon>Oiketicinae</taxon>
        <taxon>Eumeta</taxon>
    </lineage>
</organism>
<accession>A0A4C1UXR5</accession>
<dbReference type="EMBL" id="BGZK01000244">
    <property type="protein sequence ID" value="GBP31293.1"/>
    <property type="molecule type" value="Genomic_DNA"/>
</dbReference>
<dbReference type="Proteomes" id="UP000299102">
    <property type="component" value="Unassembled WGS sequence"/>
</dbReference>
<sequence length="97" mass="10938">MTLKITDWKRKLTTLEKIDTTSLNSIPDDIITIDEIDSAINALTNHVRTVVEKCKREVPASSDRRKLTPDVLELIRANNAALHCASAYPTTEYRSRA</sequence>
<gene>
    <name evidence="1" type="ORF">EVAR_31418_1</name>
</gene>
<evidence type="ECO:0000313" key="2">
    <source>
        <dbReference type="Proteomes" id="UP000299102"/>
    </source>
</evidence>
<evidence type="ECO:0000313" key="1">
    <source>
        <dbReference type="EMBL" id="GBP31293.1"/>
    </source>
</evidence>